<evidence type="ECO:0000256" key="1">
    <source>
        <dbReference type="SAM" id="MobiDB-lite"/>
    </source>
</evidence>
<proteinExistence type="predicted"/>
<keyword evidence="4" id="KW-1185">Reference proteome</keyword>
<protein>
    <recommendedName>
        <fullName evidence="5">Import inner membrane translocase subunit Tim44</fullName>
    </recommendedName>
</protein>
<feature type="compositionally biased region" description="Low complexity" evidence="1">
    <location>
        <begin position="59"/>
        <end position="75"/>
    </location>
</feature>
<feature type="transmembrane region" description="Helical" evidence="2">
    <location>
        <begin position="94"/>
        <end position="114"/>
    </location>
</feature>
<evidence type="ECO:0000313" key="4">
    <source>
        <dbReference type="Proteomes" id="UP000010795"/>
    </source>
</evidence>
<feature type="compositionally biased region" description="Basic and acidic residues" evidence="1">
    <location>
        <begin position="40"/>
        <end position="49"/>
    </location>
</feature>
<feature type="region of interest" description="Disordered" evidence="1">
    <location>
        <begin position="34"/>
        <end position="75"/>
    </location>
</feature>
<reference evidence="4" key="1">
    <citation type="submission" date="2012-01" db="EMBL/GenBank/DDBJ databases">
        <title>Complete sequence of chromosome of Thermobacillus composti KWC4.</title>
        <authorList>
            <person name="Lucas S."/>
            <person name="Han J."/>
            <person name="Lapidus A."/>
            <person name="Cheng J.-F."/>
            <person name="Goodwin L."/>
            <person name="Pitluck S."/>
            <person name="Peters L."/>
            <person name="Ovchinnikova G."/>
            <person name="Teshima H."/>
            <person name="Detter J.C."/>
            <person name="Han C."/>
            <person name="Tapia R."/>
            <person name="Land M."/>
            <person name="Hauser L."/>
            <person name="Kyrpides N."/>
            <person name="Ivanova N."/>
            <person name="Pagani I."/>
            <person name="Anderson I."/>
            <person name="Woyke T."/>
        </authorList>
    </citation>
    <scope>NUCLEOTIDE SEQUENCE [LARGE SCALE GENOMIC DNA]</scope>
    <source>
        <strain evidence="4">DSM 18247 / JCM 13945 / KWC4</strain>
    </source>
</reference>
<evidence type="ECO:0008006" key="5">
    <source>
        <dbReference type="Google" id="ProtNLM"/>
    </source>
</evidence>
<dbReference type="EMBL" id="CP003255">
    <property type="protein sequence ID" value="AGA57902.1"/>
    <property type="molecule type" value="Genomic_DNA"/>
</dbReference>
<accession>L0EDN0</accession>
<keyword evidence="2" id="KW-0472">Membrane</keyword>
<evidence type="ECO:0000313" key="3">
    <source>
        <dbReference type="EMBL" id="AGA57902.1"/>
    </source>
</evidence>
<dbReference type="AlphaFoldDB" id="L0EDN0"/>
<keyword evidence="2" id="KW-0812">Transmembrane</keyword>
<dbReference type="KEGG" id="tco:Theco_1771"/>
<dbReference type="RefSeq" id="WP_015254653.1">
    <property type="nucleotide sequence ID" value="NC_019897.1"/>
</dbReference>
<keyword evidence="2" id="KW-1133">Transmembrane helix</keyword>
<feature type="transmembrane region" description="Helical" evidence="2">
    <location>
        <begin position="6"/>
        <end position="24"/>
    </location>
</feature>
<evidence type="ECO:0000256" key="2">
    <source>
        <dbReference type="SAM" id="Phobius"/>
    </source>
</evidence>
<organism evidence="3 4">
    <name type="scientific">Thermobacillus composti (strain DSM 18247 / JCM 13945 / KWC4)</name>
    <dbReference type="NCBI Taxonomy" id="717605"/>
    <lineage>
        <taxon>Bacteria</taxon>
        <taxon>Bacillati</taxon>
        <taxon>Bacillota</taxon>
        <taxon>Bacilli</taxon>
        <taxon>Bacillales</taxon>
        <taxon>Paenibacillaceae</taxon>
        <taxon>Thermobacillus</taxon>
    </lineage>
</organism>
<dbReference type="Proteomes" id="UP000010795">
    <property type="component" value="Chromosome"/>
</dbReference>
<dbReference type="HOGENOM" id="CLU_142076_0_0_9"/>
<sequence length="154" mass="16869">MKSSTWTKALLLLTVFTVFFVTVAEPADARRGRFTAPRQTFKEQPKKIQDNNVSKTDRTASGTASSTKAGANTTGGTAGTQRGFFGGGSFMKGLMIGGLAGLLFGSLFAGMGFFGELLGLMINVLAIYFLFVLIRAAYRYFRDRRPPRESRRPY</sequence>
<feature type="transmembrane region" description="Helical" evidence="2">
    <location>
        <begin position="120"/>
        <end position="138"/>
    </location>
</feature>
<gene>
    <name evidence="3" type="ordered locus">Theco_1771</name>
</gene>
<dbReference type="STRING" id="717605.Theco_1771"/>
<name>L0EDN0_THECK</name>
<dbReference type="eggNOG" id="ENOG5032TGE">
    <property type="taxonomic scope" value="Bacteria"/>
</dbReference>